<sequence length="62" mass="7132">MDDILIYSTTLEEHLFQLLDHHQFLIKRSKCSFAQKSTEYLGHLILGKGVCTEPSKVEVVLQ</sequence>
<gene>
    <name evidence="1" type="ORF">U9M48_029056</name>
</gene>
<dbReference type="AlphaFoldDB" id="A0AAQ3U293"/>
<dbReference type="EMBL" id="CP144750">
    <property type="protein sequence ID" value="WVZ81710.1"/>
    <property type="molecule type" value="Genomic_DNA"/>
</dbReference>
<evidence type="ECO:0000313" key="1">
    <source>
        <dbReference type="EMBL" id="WVZ81710.1"/>
    </source>
</evidence>
<dbReference type="Proteomes" id="UP001341281">
    <property type="component" value="Chromosome 06"/>
</dbReference>
<evidence type="ECO:0000313" key="2">
    <source>
        <dbReference type="Proteomes" id="UP001341281"/>
    </source>
</evidence>
<dbReference type="InterPro" id="IPR043128">
    <property type="entry name" value="Rev_trsase/Diguanyl_cyclase"/>
</dbReference>
<accession>A0AAQ3U293</accession>
<protein>
    <recommendedName>
        <fullName evidence="3">Reverse transcriptase domain-containing protein</fullName>
    </recommendedName>
</protein>
<reference evidence="1 2" key="1">
    <citation type="submission" date="2024-02" db="EMBL/GenBank/DDBJ databases">
        <title>High-quality chromosome-scale genome assembly of Pensacola bahiagrass (Paspalum notatum Flugge var. saurae).</title>
        <authorList>
            <person name="Vega J.M."/>
            <person name="Podio M."/>
            <person name="Orjuela J."/>
            <person name="Siena L.A."/>
            <person name="Pessino S.C."/>
            <person name="Combes M.C."/>
            <person name="Mariac C."/>
            <person name="Albertini E."/>
            <person name="Pupilli F."/>
            <person name="Ortiz J.P.A."/>
            <person name="Leblanc O."/>
        </authorList>
    </citation>
    <scope>NUCLEOTIDE SEQUENCE [LARGE SCALE GENOMIC DNA]</scope>
    <source>
        <strain evidence="1">R1</strain>
        <tissue evidence="1">Leaf</tissue>
    </source>
</reference>
<dbReference type="Gene3D" id="3.30.70.270">
    <property type="match status" value="1"/>
</dbReference>
<evidence type="ECO:0008006" key="3">
    <source>
        <dbReference type="Google" id="ProtNLM"/>
    </source>
</evidence>
<dbReference type="SUPFAM" id="SSF56672">
    <property type="entry name" value="DNA/RNA polymerases"/>
    <property type="match status" value="1"/>
</dbReference>
<name>A0AAQ3U293_PASNO</name>
<proteinExistence type="predicted"/>
<dbReference type="InterPro" id="IPR043502">
    <property type="entry name" value="DNA/RNA_pol_sf"/>
</dbReference>
<organism evidence="1 2">
    <name type="scientific">Paspalum notatum var. saurae</name>
    <dbReference type="NCBI Taxonomy" id="547442"/>
    <lineage>
        <taxon>Eukaryota</taxon>
        <taxon>Viridiplantae</taxon>
        <taxon>Streptophyta</taxon>
        <taxon>Embryophyta</taxon>
        <taxon>Tracheophyta</taxon>
        <taxon>Spermatophyta</taxon>
        <taxon>Magnoliopsida</taxon>
        <taxon>Liliopsida</taxon>
        <taxon>Poales</taxon>
        <taxon>Poaceae</taxon>
        <taxon>PACMAD clade</taxon>
        <taxon>Panicoideae</taxon>
        <taxon>Andropogonodae</taxon>
        <taxon>Paspaleae</taxon>
        <taxon>Paspalinae</taxon>
        <taxon>Paspalum</taxon>
    </lineage>
</organism>
<keyword evidence="2" id="KW-1185">Reference proteome</keyword>